<dbReference type="GeneID" id="95353778"/>
<dbReference type="InterPro" id="IPR002692">
    <property type="entry name" value="S45"/>
</dbReference>
<feature type="signal peptide" evidence="3">
    <location>
        <begin position="1"/>
        <end position="41"/>
    </location>
</feature>
<keyword evidence="3" id="KW-0732">Signal</keyword>
<dbReference type="InterPro" id="IPR000421">
    <property type="entry name" value="FA58C"/>
</dbReference>
<dbReference type="Pfam" id="PF00754">
    <property type="entry name" value="F5_F8_type_C"/>
    <property type="match status" value="1"/>
</dbReference>
<accession>A0A919FSV6</accession>
<dbReference type="InterPro" id="IPR023343">
    <property type="entry name" value="Penicillin_amidase_dom1"/>
</dbReference>
<reference evidence="5" key="2">
    <citation type="submission" date="2020-09" db="EMBL/GenBank/DDBJ databases">
        <authorList>
            <person name="Sun Q."/>
            <person name="Ohkuma M."/>
        </authorList>
    </citation>
    <scope>NUCLEOTIDE SEQUENCE</scope>
    <source>
        <strain evidence="5">JCM 4646</strain>
    </source>
</reference>
<dbReference type="InterPro" id="IPR029055">
    <property type="entry name" value="Ntn_hydrolases_N"/>
</dbReference>
<evidence type="ECO:0000259" key="4">
    <source>
        <dbReference type="PROSITE" id="PS50022"/>
    </source>
</evidence>
<dbReference type="Proteomes" id="UP000617734">
    <property type="component" value="Unassembled WGS sequence"/>
</dbReference>
<dbReference type="Pfam" id="PF01804">
    <property type="entry name" value="Penicil_amidase"/>
    <property type="match status" value="1"/>
</dbReference>
<organism evidence="5 6">
    <name type="scientific">Kitasatospora indigofera</name>
    <dbReference type="NCBI Taxonomy" id="67307"/>
    <lineage>
        <taxon>Bacteria</taxon>
        <taxon>Bacillati</taxon>
        <taxon>Actinomycetota</taxon>
        <taxon>Actinomycetes</taxon>
        <taxon>Kitasatosporales</taxon>
        <taxon>Streptomycetaceae</taxon>
        <taxon>Kitasatospora</taxon>
    </lineage>
</organism>
<protein>
    <submittedName>
        <fullName evidence="5">Penicillin acylase</fullName>
    </submittedName>
</protein>
<dbReference type="InterPro" id="IPR008979">
    <property type="entry name" value="Galactose-bd-like_sf"/>
</dbReference>
<evidence type="ECO:0000256" key="1">
    <source>
        <dbReference type="ARBA" id="ARBA00006586"/>
    </source>
</evidence>
<dbReference type="RefSeq" id="WP_190211630.1">
    <property type="nucleotide sequence ID" value="NZ_BNBO01000016.1"/>
</dbReference>
<evidence type="ECO:0000313" key="5">
    <source>
        <dbReference type="EMBL" id="GHH71723.1"/>
    </source>
</evidence>
<dbReference type="EMBL" id="BNBO01000016">
    <property type="protein sequence ID" value="GHH71723.1"/>
    <property type="molecule type" value="Genomic_DNA"/>
</dbReference>
<reference evidence="5" key="1">
    <citation type="journal article" date="2014" name="Int. J. Syst. Evol. Microbiol.">
        <title>Complete genome sequence of Corynebacterium casei LMG S-19264T (=DSM 44701T), isolated from a smear-ripened cheese.</title>
        <authorList>
            <consortium name="US DOE Joint Genome Institute (JGI-PGF)"/>
            <person name="Walter F."/>
            <person name="Albersmeier A."/>
            <person name="Kalinowski J."/>
            <person name="Ruckert C."/>
        </authorList>
    </citation>
    <scope>NUCLEOTIDE SEQUENCE</scope>
    <source>
        <strain evidence="5">JCM 4646</strain>
    </source>
</reference>
<feature type="domain" description="F5/8 type C" evidence="4">
    <location>
        <begin position="940"/>
        <end position="1081"/>
    </location>
</feature>
<dbReference type="PANTHER" id="PTHR34218">
    <property type="entry name" value="PEPTIDASE S45 PENICILLIN AMIDASE"/>
    <property type="match status" value="1"/>
</dbReference>
<dbReference type="Gene3D" id="1.10.439.10">
    <property type="entry name" value="Penicillin Amidohydrolase, domain 1"/>
    <property type="match status" value="1"/>
</dbReference>
<proteinExistence type="inferred from homology"/>
<evidence type="ECO:0000256" key="2">
    <source>
        <dbReference type="SAM" id="MobiDB-lite"/>
    </source>
</evidence>
<comment type="caution">
    <text evidence="5">The sequence shown here is derived from an EMBL/GenBank/DDBJ whole genome shotgun (WGS) entry which is preliminary data.</text>
</comment>
<feature type="region of interest" description="Disordered" evidence="2">
    <location>
        <begin position="121"/>
        <end position="151"/>
    </location>
</feature>
<sequence length="1081" mass="112549">MPPAPVPSRRPHRRLRTAAVAALTAAALLLSAAAATPAAPAAGPAPAPGDPCLGQCQDILTAGENGHATLAGILLHQSVGTRPAHSADQVDRYDNLLHDYSGLTDDQLAAYFNDASFGVPPGQTESTLTPRPGVTITRDKATGTPHIKGTTRADTEFGAGYAAGQDRLWLIDVLRHVGRGRLSSFAGGAAGNRALEQSLWAVAPYTEADLQQQLDRVRAAGGRGAQAYQDIQDYVAGLNAFAAADVAADTYPGEYVLTGHGSTVQPFTATDVVAVSSVIGAIFGGGGGGEVENALARIALRQRLGTAEGDRAYAAWRSGDDPEATATVHDGTTFPYAAPPANPVGTALPDAGSVAAFAHARGGTGTGATAATVAAPATGANAAAADPAAEGVLPADLITARKGMSNALLVSGAHTASGHPVAVFGPQTGYYAPQILMVQELDGPGLRSRGASFPGLSFYVEIGRGADYAWSATSANQDITDTFAVDLCEPSGAAATTGSRGYLLDGVCTPFESLLQHNAWAPTTADSTAAGAYDLETLRSAYGLVTHTGTVAGRPVAFTALRATYRHDLDSVIGFQEFNDPSAVTSAATFQQAAQHVGYTFNWFYADADHTAYYNSGTDPVRAAGTDPDLPILAGPGYTWQGWDRAGNTSAVEPPARHPQSVDQDYYVSWNNKQAPGFTSAWGNGAVHRADLLDERVSALVARGKVTRADLVTAMEDAAAVDLRADQVLPELLAVLDSAPVTDPAQAAAVAKLRAWQASGSHRREAHKGDGVYADAEAVRILDAWWPLLVEGEFRPGLGDGAYRALTAVAPVNESPSGGQQGSGGGGSTIAAGEAHKGSAFQHGWWSYVDKDLRSVLGRPVRGPLDRTYCGSGSLTACRQVLLDTLAAAAATPATVTYPADKYCGAGDQLCADSIVHRAMGGITVPRIAWQNRPTYQQVVEFPARRGDDLANLATGAKATASDYQDAVVVAYPPRQAVDGNTGTRWASRTVATAWISVDLGAVRKVGRTVLDWSDQYAKSYRIEVSTDGAAWRTVYTATGAGGGLENRSFPPADARHVRLTLLERGTDNRYSLDEIGIYAH</sequence>
<dbReference type="GO" id="GO:0016811">
    <property type="term" value="F:hydrolase activity, acting on carbon-nitrogen (but not peptide) bonds, in linear amides"/>
    <property type="evidence" value="ECO:0007669"/>
    <property type="project" value="InterPro"/>
</dbReference>
<dbReference type="PROSITE" id="PS50022">
    <property type="entry name" value="FA58C_3"/>
    <property type="match status" value="1"/>
</dbReference>
<dbReference type="PANTHER" id="PTHR34218:SF4">
    <property type="entry name" value="ACYL-HOMOSERINE LACTONE ACYLASE QUIP"/>
    <property type="match status" value="1"/>
</dbReference>
<dbReference type="SUPFAM" id="SSF49785">
    <property type="entry name" value="Galactose-binding domain-like"/>
    <property type="match status" value="1"/>
</dbReference>
<dbReference type="GO" id="GO:0017000">
    <property type="term" value="P:antibiotic biosynthetic process"/>
    <property type="evidence" value="ECO:0007669"/>
    <property type="project" value="InterPro"/>
</dbReference>
<dbReference type="SUPFAM" id="SSF56235">
    <property type="entry name" value="N-terminal nucleophile aminohydrolases (Ntn hydrolases)"/>
    <property type="match status" value="1"/>
</dbReference>
<dbReference type="Gene3D" id="2.60.120.260">
    <property type="entry name" value="Galactose-binding domain-like"/>
    <property type="match status" value="1"/>
</dbReference>
<gene>
    <name evidence="5" type="ORF">GCM10018781_33520</name>
</gene>
<dbReference type="AlphaFoldDB" id="A0A919FSV6"/>
<keyword evidence="6" id="KW-1185">Reference proteome</keyword>
<name>A0A919FSV6_9ACTN</name>
<feature type="chain" id="PRO_5037203594" evidence="3">
    <location>
        <begin position="42"/>
        <end position="1081"/>
    </location>
</feature>
<comment type="similarity">
    <text evidence="1">Belongs to the peptidase S45 family.</text>
</comment>
<dbReference type="Gene3D" id="3.60.20.10">
    <property type="entry name" value="Glutamine Phosphoribosylpyrophosphate, subunit 1, domain 1"/>
    <property type="match status" value="2"/>
</dbReference>
<evidence type="ECO:0000256" key="3">
    <source>
        <dbReference type="SAM" id="SignalP"/>
    </source>
</evidence>
<evidence type="ECO:0000313" key="6">
    <source>
        <dbReference type="Proteomes" id="UP000617734"/>
    </source>
</evidence>